<gene>
    <name evidence="5" type="ORF">M430DRAFT_35897</name>
</gene>
<keyword evidence="2" id="KW-0344">Guanine-nucleotide releasing factor</keyword>
<evidence type="ECO:0000256" key="4">
    <source>
        <dbReference type="SAM" id="MobiDB-lite"/>
    </source>
</evidence>
<evidence type="ECO:0000256" key="2">
    <source>
        <dbReference type="ARBA" id="ARBA00022658"/>
    </source>
</evidence>
<name>A0A2T3AYK7_AMORE</name>
<dbReference type="Pfam" id="PF10165">
    <property type="entry name" value="Ric8"/>
    <property type="match status" value="1"/>
</dbReference>
<evidence type="ECO:0008006" key="7">
    <source>
        <dbReference type="Google" id="ProtNLM"/>
    </source>
</evidence>
<dbReference type="OrthoDB" id="5585685at2759"/>
<keyword evidence="6" id="KW-1185">Reference proteome</keyword>
<reference evidence="5 6" key="1">
    <citation type="journal article" date="2018" name="New Phytol.">
        <title>Comparative genomics and transcriptomics depict ericoid mycorrhizal fungi as versatile saprotrophs and plant mutualists.</title>
        <authorList>
            <person name="Martino E."/>
            <person name="Morin E."/>
            <person name="Grelet G.A."/>
            <person name="Kuo A."/>
            <person name="Kohler A."/>
            <person name="Daghino S."/>
            <person name="Barry K.W."/>
            <person name="Cichocki N."/>
            <person name="Clum A."/>
            <person name="Dockter R.B."/>
            <person name="Hainaut M."/>
            <person name="Kuo R.C."/>
            <person name="LaButti K."/>
            <person name="Lindahl B.D."/>
            <person name="Lindquist E.A."/>
            <person name="Lipzen A."/>
            <person name="Khouja H.R."/>
            <person name="Magnuson J."/>
            <person name="Murat C."/>
            <person name="Ohm R.A."/>
            <person name="Singer S.W."/>
            <person name="Spatafora J.W."/>
            <person name="Wang M."/>
            <person name="Veneault-Fourrey C."/>
            <person name="Henrissat B."/>
            <person name="Grigoriev I.V."/>
            <person name="Martin F.M."/>
            <person name="Perotto S."/>
        </authorList>
    </citation>
    <scope>NUCLEOTIDE SEQUENCE [LARGE SCALE GENOMIC DNA]</scope>
    <source>
        <strain evidence="5 6">ATCC 22711</strain>
    </source>
</reference>
<dbReference type="InterPro" id="IPR019318">
    <property type="entry name" value="Gua_nucleotide_exch_fac_Ric8"/>
</dbReference>
<dbReference type="InterPro" id="IPR011989">
    <property type="entry name" value="ARM-like"/>
</dbReference>
<keyword evidence="3" id="KW-0143">Chaperone</keyword>
<protein>
    <recommendedName>
        <fullName evidence="7">Synembryn-A</fullName>
    </recommendedName>
</protein>
<evidence type="ECO:0000256" key="1">
    <source>
        <dbReference type="ARBA" id="ARBA00009049"/>
    </source>
</evidence>
<evidence type="ECO:0000313" key="5">
    <source>
        <dbReference type="EMBL" id="PSS15148.1"/>
    </source>
</evidence>
<proteinExistence type="inferred from homology"/>
<dbReference type="GO" id="GO:0005085">
    <property type="term" value="F:guanyl-nucleotide exchange factor activity"/>
    <property type="evidence" value="ECO:0007669"/>
    <property type="project" value="UniProtKB-KW"/>
</dbReference>
<dbReference type="Gene3D" id="1.25.10.10">
    <property type="entry name" value="Leucine-rich Repeat Variant"/>
    <property type="match status" value="1"/>
</dbReference>
<dbReference type="InParanoid" id="A0A2T3AYK7"/>
<evidence type="ECO:0000256" key="3">
    <source>
        <dbReference type="ARBA" id="ARBA00023186"/>
    </source>
</evidence>
<evidence type="ECO:0000313" key="6">
    <source>
        <dbReference type="Proteomes" id="UP000241818"/>
    </source>
</evidence>
<sequence length="471" mass="52306">MSLSAGGLTGSAKLADVTRLMNKLSSDLQQASLSSDERDAYLEQLKVYGRDPNNADPIFTKEGIETLARHAFDSTSLTTSKNALRCLANAMFLKPDTRQIFIDLGYEAKACDKLKNDNRDDEFLASRILLLSTYAPNINLERLVDQYHVAERICTNLSRHARQYTTEQKGIKEVDPMGDMALSESLKLVYNLTQLCPQRRAAFSPALPHILMLLDKRDIPYTKPLDPPISLLINSLLNLPLEHEDNVNILFPKATPNLNTDRLIEILDKSTKVYADVDLETLVSPLVALIHKVYVVATQAAHDAKQNMEKALLPNTEDRKQPLGRGESLSARLLRLSADHTAPQASNAVSTLLFELSGNDVRTFVHNIGYGYASGFLVRHKIPMPEDVTEARSGSGDESANINPITGQTLESEPTVEMPAMTDEEKEREAERLFVLFERLRATGVMDVTNPVQAAVQSGRFEELDDDAESD</sequence>
<dbReference type="PANTHER" id="PTHR12425">
    <property type="entry name" value="SYNEMBRYN"/>
    <property type="match status" value="1"/>
</dbReference>
<accession>A0A2T3AYK7</accession>
<dbReference type="InterPro" id="IPR016024">
    <property type="entry name" value="ARM-type_fold"/>
</dbReference>
<dbReference type="GeneID" id="36574916"/>
<organism evidence="5 6">
    <name type="scientific">Amorphotheca resinae ATCC 22711</name>
    <dbReference type="NCBI Taxonomy" id="857342"/>
    <lineage>
        <taxon>Eukaryota</taxon>
        <taxon>Fungi</taxon>
        <taxon>Dikarya</taxon>
        <taxon>Ascomycota</taxon>
        <taxon>Pezizomycotina</taxon>
        <taxon>Leotiomycetes</taxon>
        <taxon>Helotiales</taxon>
        <taxon>Amorphothecaceae</taxon>
        <taxon>Amorphotheca</taxon>
    </lineage>
</organism>
<dbReference type="PANTHER" id="PTHR12425:SF5">
    <property type="entry name" value="SYNEMBRYN"/>
    <property type="match status" value="1"/>
</dbReference>
<feature type="compositionally biased region" description="Polar residues" evidence="4">
    <location>
        <begin position="396"/>
        <end position="412"/>
    </location>
</feature>
<comment type="similarity">
    <text evidence="1">Belongs to the synembryn family.</text>
</comment>
<dbReference type="RefSeq" id="XP_024719747.1">
    <property type="nucleotide sequence ID" value="XM_024866835.1"/>
</dbReference>
<dbReference type="GO" id="GO:0001965">
    <property type="term" value="F:G-protein alpha-subunit binding"/>
    <property type="evidence" value="ECO:0007669"/>
    <property type="project" value="TreeGrafter"/>
</dbReference>
<dbReference type="EMBL" id="KZ679013">
    <property type="protein sequence ID" value="PSS15148.1"/>
    <property type="molecule type" value="Genomic_DNA"/>
</dbReference>
<dbReference type="Proteomes" id="UP000241818">
    <property type="component" value="Unassembled WGS sequence"/>
</dbReference>
<dbReference type="GO" id="GO:0007186">
    <property type="term" value="P:G protein-coupled receptor signaling pathway"/>
    <property type="evidence" value="ECO:0007669"/>
    <property type="project" value="TreeGrafter"/>
</dbReference>
<dbReference type="AlphaFoldDB" id="A0A2T3AYK7"/>
<feature type="region of interest" description="Disordered" evidence="4">
    <location>
        <begin position="388"/>
        <end position="412"/>
    </location>
</feature>
<dbReference type="SUPFAM" id="SSF48371">
    <property type="entry name" value="ARM repeat"/>
    <property type="match status" value="1"/>
</dbReference>
<dbReference type="GO" id="GO:0005737">
    <property type="term" value="C:cytoplasm"/>
    <property type="evidence" value="ECO:0007669"/>
    <property type="project" value="TreeGrafter"/>
</dbReference>